<evidence type="ECO:0000256" key="1">
    <source>
        <dbReference type="SAM" id="MobiDB-lite"/>
    </source>
</evidence>
<feature type="compositionally biased region" description="Low complexity" evidence="1">
    <location>
        <begin position="1"/>
        <end position="19"/>
    </location>
</feature>
<name>A0A367FAR0_9ACTN</name>
<evidence type="ECO:0000313" key="2">
    <source>
        <dbReference type="EMBL" id="RCG27438.1"/>
    </source>
</evidence>
<comment type="caution">
    <text evidence="2">The sequence shown here is derived from an EMBL/GenBank/DDBJ whole genome shotgun (WGS) entry which is preliminary data.</text>
</comment>
<accession>A0A367FAR0</accession>
<dbReference type="RefSeq" id="WP_114020352.1">
    <property type="nucleotide sequence ID" value="NZ_QOIN01000028.1"/>
</dbReference>
<evidence type="ECO:0008006" key="4">
    <source>
        <dbReference type="Google" id="ProtNLM"/>
    </source>
</evidence>
<keyword evidence="3" id="KW-1185">Reference proteome</keyword>
<evidence type="ECO:0000313" key="3">
    <source>
        <dbReference type="Proteomes" id="UP000252914"/>
    </source>
</evidence>
<sequence>MSGTTTRTPTNAAETTNQASPPPAPLPTAAGEQHHPNAGEPVRAQPAERGPTADCTADSAGGLTFDVRLPAGVSHGADAGLLLRRRPDPSGETEEVRLPLAPVQEAADGTLRAALPSTVRLGEGRWNVFLLLAGQQPRRLAPGINDLRSLVDRVPHESRTWLGVRIPYATKHGNLSVRSWMRWPHAEAGALCVHDGGLELTGRLYGAEVKPTARLEARPRRGEATAPVLVEVAPSAADPREFTVTLAYPALAAHRLWDLWLRPDDGAEAVRVARILDDVADKKRIFTYPAQAVEVAAAAGEEPALTAKPYYTLNNDLAVRVDRAEP</sequence>
<protein>
    <recommendedName>
        <fullName evidence="4">Transferase</fullName>
    </recommendedName>
</protein>
<dbReference type="AlphaFoldDB" id="A0A367FAR0"/>
<feature type="region of interest" description="Disordered" evidence="1">
    <location>
        <begin position="1"/>
        <end position="57"/>
    </location>
</feature>
<reference evidence="2 3" key="1">
    <citation type="submission" date="2018-06" db="EMBL/GenBank/DDBJ databases">
        <title>Streptomyces reniochalinae sp. nov. and Streptomyces diacarnus sp. nov. from marine sponges.</title>
        <authorList>
            <person name="Li L."/>
        </authorList>
    </citation>
    <scope>NUCLEOTIDE SEQUENCE [LARGE SCALE GENOMIC DNA]</scope>
    <source>
        <strain evidence="2 3">LHW51701</strain>
    </source>
</reference>
<gene>
    <name evidence="2" type="ORF">DTL70_03545</name>
</gene>
<dbReference type="Proteomes" id="UP000252914">
    <property type="component" value="Unassembled WGS sequence"/>
</dbReference>
<organism evidence="2 3">
    <name type="scientific">Streptomyces diacarni</name>
    <dbReference type="NCBI Taxonomy" id="2800381"/>
    <lineage>
        <taxon>Bacteria</taxon>
        <taxon>Bacillati</taxon>
        <taxon>Actinomycetota</taxon>
        <taxon>Actinomycetes</taxon>
        <taxon>Kitasatosporales</taxon>
        <taxon>Streptomycetaceae</taxon>
        <taxon>Streptomyces</taxon>
    </lineage>
</organism>
<dbReference type="EMBL" id="QOIN01000028">
    <property type="protein sequence ID" value="RCG27438.1"/>
    <property type="molecule type" value="Genomic_DNA"/>
</dbReference>
<proteinExistence type="predicted"/>